<reference evidence="14" key="1">
    <citation type="submission" date="2024-06" db="EMBL/GenBank/DDBJ databases">
        <authorList>
            <person name="Ryan C."/>
        </authorList>
    </citation>
    <scope>NUCLEOTIDE SEQUENCE [LARGE SCALE GENOMIC DNA]</scope>
</reference>
<evidence type="ECO:0000256" key="11">
    <source>
        <dbReference type="SAM" id="MobiDB-lite"/>
    </source>
</evidence>
<evidence type="ECO:0000256" key="7">
    <source>
        <dbReference type="ARBA" id="ARBA00022821"/>
    </source>
</evidence>
<evidence type="ECO:0000313" key="14">
    <source>
        <dbReference type="Proteomes" id="UP001497457"/>
    </source>
</evidence>
<dbReference type="PRINTS" id="PR00364">
    <property type="entry name" value="DISEASERSIST"/>
</dbReference>
<dbReference type="PANTHER" id="PTHR36766:SF73">
    <property type="entry name" value="NB-ARC DOMAIN-CONTAINING PROTEIN"/>
    <property type="match status" value="1"/>
</dbReference>
<feature type="region of interest" description="Disordered" evidence="11">
    <location>
        <begin position="101"/>
        <end position="136"/>
    </location>
</feature>
<keyword evidence="8" id="KW-0862">Zinc</keyword>
<dbReference type="InterPro" id="IPR041118">
    <property type="entry name" value="Rx_N"/>
</dbReference>
<comment type="similarity">
    <text evidence="1">Belongs to the disease resistance NB-LRR family.</text>
</comment>
<evidence type="ECO:0000256" key="2">
    <source>
        <dbReference type="ARBA" id="ARBA00022614"/>
    </source>
</evidence>
<keyword evidence="6 10" id="KW-0863">Zinc-finger</keyword>
<dbReference type="InterPro" id="IPR027417">
    <property type="entry name" value="P-loop_NTPase"/>
</dbReference>
<dbReference type="Pfam" id="PF00931">
    <property type="entry name" value="NB-ARC"/>
    <property type="match status" value="1"/>
</dbReference>
<keyword evidence="2" id="KW-0433">Leucine-rich repeat</keyword>
<dbReference type="InterPro" id="IPR058922">
    <property type="entry name" value="WHD_DRP"/>
</dbReference>
<keyword evidence="3" id="KW-0479">Metal-binding</keyword>
<dbReference type="EMBL" id="OZ075121">
    <property type="protein sequence ID" value="CAL4899475.1"/>
    <property type="molecule type" value="Genomic_DNA"/>
</dbReference>
<dbReference type="Proteomes" id="UP001497457">
    <property type="component" value="Chromosome 11b"/>
</dbReference>
<dbReference type="InterPro" id="IPR032675">
    <property type="entry name" value="LRR_dom_sf"/>
</dbReference>
<dbReference type="InterPro" id="IPR056789">
    <property type="entry name" value="LRR_R13L1-DRL21"/>
</dbReference>
<dbReference type="GO" id="GO:0051707">
    <property type="term" value="P:response to other organism"/>
    <property type="evidence" value="ECO:0007669"/>
    <property type="project" value="UniProtKB-ARBA"/>
</dbReference>
<keyword evidence="9" id="KW-0067">ATP-binding</keyword>
<evidence type="ECO:0000256" key="9">
    <source>
        <dbReference type="ARBA" id="ARBA00022840"/>
    </source>
</evidence>
<dbReference type="InterPro" id="IPR036388">
    <property type="entry name" value="WH-like_DNA-bd_sf"/>
</dbReference>
<evidence type="ECO:0000256" key="6">
    <source>
        <dbReference type="ARBA" id="ARBA00022771"/>
    </source>
</evidence>
<sequence length="1549" mass="174954">MMEEVDPAVDGSVLWLAQTILEILFAGKMEAWLRQVGLAAAAGRLRSEIERVEAAVATAKGRAATNRPLARSLGRLKQLLYDADDVVDELDYQRLHHQIYGETPGVPTGAEGMDRNDTEQVDGSRDNAGISSSKDRRKRSKAWEKFRITEVVDGKPVKAECIHCGTLVGCEPCKGTSVLHNHLKSDSCKRKRTANVQPIDASSYGDGAPDGTPVVTSHSVSRKRMRIDETLEQNMIAKTYPWNRAKCSCRILEIAHQLQEAMGEVLKLYGSDFLASSNLNGSTTADPCRRTSSLVQRKMYGRVTEKNSIIKMMTRDKSEGVIVLPIVGIAGIGKTALAQLVYNDPIVKSKFEHRIWVWVSKNFDEVRLTREMLDFVSQERHAGINSLAKLQEMLMSHVTSKRCLVILDDVWDDMNDHTWNKLLVPLKSANANGPVILATTRILSVATRIGTVGTIKLGALESHEFWSLFKACSFPDENYKGHPSLNIIGQQISQKLHGNPLAAETAGMLLREHLSIDYWNNILLAEKWKSIELNIGIMHALKLSYDQLPYHLQQCFSFCSIFPNNYPFLGNELVRIWISQGFVRCHSSKRLEVIGQDYLTDLVNCGFLEQVERDLPFGNHICYVLCGLMHEFARLVSKTECASIDDGKCNEIPPAIHHLSILCDSSNHKYLGGNVHDNHRFEEKMQNVVLSVRKLRTLVLIGKYSSSFLQAFEDLFQKAECLRLLQITNAGFGSFLSNLENCTHLRYLKLENNGYDGVLPQALSTFYHLQALDVAKFGNPIMPAHMNYLVNLRHFNAPQGWHSSISGIGKMTSLQELHDFSVRNSRDFKITELKSMNELVHISVSQLENVRTGHEAFTARLRDKQHLEMLQLSWKDTSQSDYHNNVEELLIQDPMNDNNLNSELSADTPRDVLESLEPHHNLKHLQISGYNGATSPTWLVTSVTSLQSLHLEDCGEWKILPSLERLPLLTKLKLRNMLEVIEVSIPSLEELVLIEMPKMERCSCKSVRDLSCSLRALQIKRCRILKAFPLFESYDNFEIEQESWWSHLSELTIHDCPHLTVLHPLPPSSTVSQLSIIRVSTLPRIEGSCLETLTISGPCLPSDESHVKLRVLDDKVLAFHNLKSLTHMIISRCRHLTFISFKGLRQLINLKCLEIQLCGELFSSHVLQKDANEAIAVANCNALPSLKHFKINACGISGRWLSVMLRHVLALEKLRLRWCVLTGLSLEEDISDPSYVGGTITNSAPDGLLRIPLRLIYSLKKITIALCHNLTFQGTKDGFSAFTSLEKLKIVECPTLLFSMVGKDENNDQASGRWLLPQSLGELEITDSPETLWPCFPGNLTFLKKLTVRNSPSLEILQLHSCTALQELRIQYCGSLAILEGLQSLTALRHLNVYGWPGFIQCLERLSRQQDYAQCPRLENLEIDDYSVLTTSLCMNFTSLLRLELRARLKEVARLTDEQERALQLLASLQELRFWHSYELTDLPRSLHSLTSLKRLEICYCRCILRLPERGLPPSLEELEISSCSKELSEQCRTLARKLKVKIDGDYVN</sequence>
<keyword evidence="14" id="KW-1185">Reference proteome</keyword>
<keyword evidence="7" id="KW-0611">Plant defense</keyword>
<dbReference type="GO" id="GO:0006952">
    <property type="term" value="P:defense response"/>
    <property type="evidence" value="ECO:0007669"/>
    <property type="project" value="UniProtKB-KW"/>
</dbReference>
<dbReference type="SMART" id="SM00614">
    <property type="entry name" value="ZnF_BED"/>
    <property type="match status" value="1"/>
</dbReference>
<feature type="region of interest" description="Disordered" evidence="11">
    <location>
        <begin position="199"/>
        <end position="221"/>
    </location>
</feature>
<proteinExistence type="inferred from homology"/>
<dbReference type="Gene3D" id="1.10.10.10">
    <property type="entry name" value="Winged helix-like DNA-binding domain superfamily/Winged helix DNA-binding domain"/>
    <property type="match status" value="1"/>
</dbReference>
<dbReference type="InterPro" id="IPR003656">
    <property type="entry name" value="Znf_BED"/>
</dbReference>
<dbReference type="Pfam" id="PF18052">
    <property type="entry name" value="Rx_N"/>
    <property type="match status" value="1"/>
</dbReference>
<evidence type="ECO:0000256" key="3">
    <source>
        <dbReference type="ARBA" id="ARBA00022723"/>
    </source>
</evidence>
<reference evidence="13 14" key="2">
    <citation type="submission" date="2024-10" db="EMBL/GenBank/DDBJ databases">
        <authorList>
            <person name="Ryan C."/>
        </authorList>
    </citation>
    <scope>NUCLEOTIDE SEQUENCE [LARGE SCALE GENOMIC DNA]</scope>
</reference>
<dbReference type="SUPFAM" id="SSF52540">
    <property type="entry name" value="P-loop containing nucleoside triphosphate hydrolases"/>
    <property type="match status" value="1"/>
</dbReference>
<protein>
    <recommendedName>
        <fullName evidence="12">BED-type domain-containing protein</fullName>
    </recommendedName>
</protein>
<evidence type="ECO:0000313" key="13">
    <source>
        <dbReference type="EMBL" id="CAL4899475.1"/>
    </source>
</evidence>
<dbReference type="PANTHER" id="PTHR36766">
    <property type="entry name" value="PLANT BROAD-SPECTRUM MILDEW RESISTANCE PROTEIN RPW8"/>
    <property type="match status" value="1"/>
</dbReference>
<accession>A0ABC8VYM8</accession>
<dbReference type="Gene3D" id="3.40.50.300">
    <property type="entry name" value="P-loop containing nucleotide triphosphate hydrolases"/>
    <property type="match status" value="1"/>
</dbReference>
<evidence type="ECO:0000256" key="10">
    <source>
        <dbReference type="PROSITE-ProRule" id="PRU00027"/>
    </source>
</evidence>
<evidence type="ECO:0000256" key="8">
    <source>
        <dbReference type="ARBA" id="ARBA00022833"/>
    </source>
</evidence>
<dbReference type="InterPro" id="IPR002182">
    <property type="entry name" value="NB-ARC"/>
</dbReference>
<keyword evidence="4" id="KW-0677">Repeat</keyword>
<dbReference type="Gene3D" id="3.80.10.10">
    <property type="entry name" value="Ribonuclease Inhibitor"/>
    <property type="match status" value="3"/>
</dbReference>
<evidence type="ECO:0000256" key="5">
    <source>
        <dbReference type="ARBA" id="ARBA00022741"/>
    </source>
</evidence>
<feature type="domain" description="BED-type" evidence="12">
    <location>
        <begin position="137"/>
        <end position="195"/>
    </location>
</feature>
<dbReference type="GO" id="GO:0005524">
    <property type="term" value="F:ATP binding"/>
    <property type="evidence" value="ECO:0007669"/>
    <property type="project" value="UniProtKB-KW"/>
</dbReference>
<dbReference type="Pfam" id="PF25019">
    <property type="entry name" value="LRR_R13L1-DRL21"/>
    <property type="match status" value="1"/>
</dbReference>
<evidence type="ECO:0000259" key="12">
    <source>
        <dbReference type="PROSITE" id="PS50808"/>
    </source>
</evidence>
<dbReference type="SUPFAM" id="SSF52058">
    <property type="entry name" value="L domain-like"/>
    <property type="match status" value="3"/>
</dbReference>
<dbReference type="PROSITE" id="PS50808">
    <property type="entry name" value="ZF_BED"/>
    <property type="match status" value="1"/>
</dbReference>
<gene>
    <name evidence="13" type="ORF">URODEC1_LOCUS8226</name>
</gene>
<name>A0ABC8VYM8_9POAL</name>
<evidence type="ECO:0000256" key="4">
    <source>
        <dbReference type="ARBA" id="ARBA00022737"/>
    </source>
</evidence>
<evidence type="ECO:0000256" key="1">
    <source>
        <dbReference type="ARBA" id="ARBA00008894"/>
    </source>
</evidence>
<keyword evidence="5" id="KW-0547">Nucleotide-binding</keyword>
<feature type="compositionally biased region" description="Basic and acidic residues" evidence="11">
    <location>
        <begin position="112"/>
        <end position="125"/>
    </location>
</feature>
<dbReference type="GO" id="GO:0008270">
    <property type="term" value="F:zinc ion binding"/>
    <property type="evidence" value="ECO:0007669"/>
    <property type="project" value="UniProtKB-KW"/>
</dbReference>
<dbReference type="Pfam" id="PF23559">
    <property type="entry name" value="WHD_DRP"/>
    <property type="match status" value="1"/>
</dbReference>
<organism evidence="13 14">
    <name type="scientific">Urochloa decumbens</name>
    <dbReference type="NCBI Taxonomy" id="240449"/>
    <lineage>
        <taxon>Eukaryota</taxon>
        <taxon>Viridiplantae</taxon>
        <taxon>Streptophyta</taxon>
        <taxon>Embryophyta</taxon>
        <taxon>Tracheophyta</taxon>
        <taxon>Spermatophyta</taxon>
        <taxon>Magnoliopsida</taxon>
        <taxon>Liliopsida</taxon>
        <taxon>Poales</taxon>
        <taxon>Poaceae</taxon>
        <taxon>PACMAD clade</taxon>
        <taxon>Panicoideae</taxon>
        <taxon>Panicodae</taxon>
        <taxon>Paniceae</taxon>
        <taxon>Melinidinae</taxon>
        <taxon>Urochloa</taxon>
    </lineage>
</organism>